<gene>
    <name evidence="2" type="ORF">0105phi72_061</name>
</gene>
<accession>A0AAE9YBE4</accession>
<reference evidence="2" key="1">
    <citation type="submission" date="2023-01" db="EMBL/GenBank/DDBJ databases">
        <title>Siphophage 0105phi7-2 of Bacillus thuringiensis: Novel Propagation, DNA, and Genome-Implied Assembly.</title>
        <authorList>
            <person name="Roberts S."/>
            <person name="Aldis M."/>
            <person name="Wright E.T."/>
            <person name="Lai Z."/>
            <person name="Hardies S.C."/>
            <person name="Serwer P."/>
        </authorList>
    </citation>
    <scope>NUCLEOTIDE SEQUENCE</scope>
</reference>
<organism evidence="2 3">
    <name type="scientific">Bacillus phage 0105phi7-2</name>
    <dbReference type="NCBI Taxonomy" id="3025408"/>
    <lineage>
        <taxon>Viruses</taxon>
        <taxon>Duplodnaviria</taxon>
        <taxon>Heunggongvirae</taxon>
        <taxon>Uroviricota</taxon>
        <taxon>Caudoviricetes</taxon>
        <taxon>Theosmithvirus</taxon>
        <taxon>Theosmithvirus tv0105phi72</taxon>
    </lineage>
</organism>
<feature type="compositionally biased region" description="Basic and acidic residues" evidence="1">
    <location>
        <begin position="182"/>
        <end position="192"/>
    </location>
</feature>
<proteinExistence type="predicted"/>
<evidence type="ECO:0000313" key="3">
    <source>
        <dbReference type="Proteomes" id="UP001222392"/>
    </source>
</evidence>
<dbReference type="Proteomes" id="UP001222392">
    <property type="component" value="Segment"/>
</dbReference>
<evidence type="ECO:0000313" key="2">
    <source>
        <dbReference type="EMBL" id="WCS66606.1"/>
    </source>
</evidence>
<dbReference type="EMBL" id="OQ317942">
    <property type="protein sequence ID" value="WCS66606.1"/>
    <property type="molecule type" value="Genomic_DNA"/>
</dbReference>
<keyword evidence="3" id="KW-1185">Reference proteome</keyword>
<name>A0AAE9YBE4_9CAUD</name>
<evidence type="ECO:0000256" key="1">
    <source>
        <dbReference type="SAM" id="MobiDB-lite"/>
    </source>
</evidence>
<sequence>MKYKRLPSENQYKTAEQRGISRKNVYQRVMVYGWDIEDAITKPLGGRGPGRHKGMAKVAEENGISNRVFYYRRSKGVPLYDAVTKPARKIDKKIGNFRALAKENGVALATYTRRVRKGMDPYEAATKQPRKYIRQTKEQTWEEQYELWKGIAKKNGIPGPVYYRRINLNWSFRKAATHPVMSKKESLKKAHEASSSLSEKQVEIARENGISRELLRQRLMKLDWPLEKAMTIPPRKQGKKQIS</sequence>
<protein>
    <submittedName>
        <fullName evidence="2">Uncharacterized protein</fullName>
    </submittedName>
</protein>
<feature type="region of interest" description="Disordered" evidence="1">
    <location>
        <begin position="181"/>
        <end position="202"/>
    </location>
</feature>